<dbReference type="AlphaFoldDB" id="A0A3P7RY03"/>
<keyword evidence="2" id="KW-1185">Reference proteome</keyword>
<accession>A0A3P7RY03</accession>
<protein>
    <submittedName>
        <fullName evidence="1">Uncharacterized protein</fullName>
    </submittedName>
</protein>
<reference evidence="1 2" key="1">
    <citation type="submission" date="2018-11" db="EMBL/GenBank/DDBJ databases">
        <authorList>
            <consortium name="Pathogen Informatics"/>
        </authorList>
    </citation>
    <scope>NUCLEOTIDE SEQUENCE [LARGE SCALE GENOMIC DNA]</scope>
</reference>
<dbReference type="EMBL" id="UYRU01119923">
    <property type="protein sequence ID" value="VDN47452.1"/>
    <property type="molecule type" value="Genomic_DNA"/>
</dbReference>
<dbReference type="Proteomes" id="UP000281553">
    <property type="component" value="Unassembled WGS sequence"/>
</dbReference>
<evidence type="ECO:0000313" key="2">
    <source>
        <dbReference type="Proteomes" id="UP000281553"/>
    </source>
</evidence>
<evidence type="ECO:0000313" key="1">
    <source>
        <dbReference type="EMBL" id="VDN47452.1"/>
    </source>
</evidence>
<proteinExistence type="predicted"/>
<sequence>MRLTSAAYPSLAAADKDRVVVNHFKSSLNSEEVYFSLRHNPPGDLEGAIQRAKHLLLPDYLRPPKNRPRLTLNPS</sequence>
<gene>
    <name evidence="1" type="ORF">DILT_LOCUS19736</name>
</gene>
<name>A0A3P7RY03_DIBLA</name>
<organism evidence="1 2">
    <name type="scientific">Dibothriocephalus latus</name>
    <name type="common">Fish tapeworm</name>
    <name type="synonym">Diphyllobothrium latum</name>
    <dbReference type="NCBI Taxonomy" id="60516"/>
    <lineage>
        <taxon>Eukaryota</taxon>
        <taxon>Metazoa</taxon>
        <taxon>Spiralia</taxon>
        <taxon>Lophotrochozoa</taxon>
        <taxon>Platyhelminthes</taxon>
        <taxon>Cestoda</taxon>
        <taxon>Eucestoda</taxon>
        <taxon>Diphyllobothriidea</taxon>
        <taxon>Diphyllobothriidae</taxon>
        <taxon>Dibothriocephalus</taxon>
    </lineage>
</organism>
<dbReference type="OrthoDB" id="6298810at2759"/>